<dbReference type="Proteomes" id="UP001642409">
    <property type="component" value="Unassembled WGS sequence"/>
</dbReference>
<proteinExistence type="predicted"/>
<dbReference type="EMBL" id="CAXDID020000082">
    <property type="protein sequence ID" value="CAL6019133.1"/>
    <property type="molecule type" value="Genomic_DNA"/>
</dbReference>
<evidence type="ECO:0000313" key="2">
    <source>
        <dbReference type="EMBL" id="CAL6019133.1"/>
    </source>
</evidence>
<reference evidence="1" key="1">
    <citation type="submission" date="2023-06" db="EMBL/GenBank/DDBJ databases">
        <authorList>
            <person name="Kurt Z."/>
        </authorList>
    </citation>
    <scope>NUCLEOTIDE SEQUENCE</scope>
</reference>
<evidence type="ECO:0000313" key="1">
    <source>
        <dbReference type="EMBL" id="CAI9926299.1"/>
    </source>
</evidence>
<sequence>MPPGCVIKGKLFVDVHGDRLIAGGCYMDADEVLLCMRMGQSGWEPAGSQLTNGIQIGSLKIKNNIYVSGIGGELAVYEWI</sequence>
<reference evidence="2 3" key="2">
    <citation type="submission" date="2024-07" db="EMBL/GenBank/DDBJ databases">
        <authorList>
            <person name="Akdeniz Z."/>
        </authorList>
    </citation>
    <scope>NUCLEOTIDE SEQUENCE [LARGE SCALE GENOMIC DNA]</scope>
</reference>
<accession>A0AA86NX56</accession>
<name>A0AA86NX56_9EUKA</name>
<dbReference type="EMBL" id="CATOUU010000367">
    <property type="protein sequence ID" value="CAI9926299.1"/>
    <property type="molecule type" value="Genomic_DNA"/>
</dbReference>
<evidence type="ECO:0000313" key="3">
    <source>
        <dbReference type="Proteomes" id="UP001642409"/>
    </source>
</evidence>
<gene>
    <name evidence="1" type="ORF">HINF_LOCUS13944</name>
    <name evidence="2" type="ORF">HINF_LOCUS26802</name>
</gene>
<keyword evidence="3" id="KW-1185">Reference proteome</keyword>
<protein>
    <submittedName>
        <fullName evidence="1">WD40 repeat protein</fullName>
    </submittedName>
    <submittedName>
        <fullName evidence="2">WD40_repeat protein</fullName>
    </submittedName>
</protein>
<comment type="caution">
    <text evidence="1">The sequence shown here is derived from an EMBL/GenBank/DDBJ whole genome shotgun (WGS) entry which is preliminary data.</text>
</comment>
<dbReference type="AlphaFoldDB" id="A0AA86NX56"/>
<organism evidence="1">
    <name type="scientific">Hexamita inflata</name>
    <dbReference type="NCBI Taxonomy" id="28002"/>
    <lineage>
        <taxon>Eukaryota</taxon>
        <taxon>Metamonada</taxon>
        <taxon>Diplomonadida</taxon>
        <taxon>Hexamitidae</taxon>
        <taxon>Hexamitinae</taxon>
        <taxon>Hexamita</taxon>
    </lineage>
</organism>